<dbReference type="SUPFAM" id="SSF53474">
    <property type="entry name" value="alpha/beta-Hydrolases"/>
    <property type="match status" value="1"/>
</dbReference>
<dbReference type="InterPro" id="IPR029058">
    <property type="entry name" value="AB_hydrolase_fold"/>
</dbReference>
<keyword evidence="2" id="KW-0378">Hydrolase</keyword>
<gene>
    <name evidence="2" type="ORF">ACFO3D_07140</name>
</gene>
<feature type="domain" description="Acetyl xylan esterase" evidence="1">
    <location>
        <begin position="29"/>
        <end position="223"/>
    </location>
</feature>
<organism evidence="2 3">
    <name type="scientific">Virgibacillus kekensis</name>
    <dbReference type="NCBI Taxonomy" id="202261"/>
    <lineage>
        <taxon>Bacteria</taxon>
        <taxon>Bacillati</taxon>
        <taxon>Bacillota</taxon>
        <taxon>Bacilli</taxon>
        <taxon>Bacillales</taxon>
        <taxon>Bacillaceae</taxon>
        <taxon>Virgibacillus</taxon>
    </lineage>
</organism>
<comment type="caution">
    <text evidence="2">The sequence shown here is derived from an EMBL/GenBank/DDBJ whole genome shotgun (WGS) entry which is preliminary data.</text>
</comment>
<dbReference type="PANTHER" id="PTHR22946">
    <property type="entry name" value="DIENELACTONE HYDROLASE DOMAIN-CONTAINING PROTEIN-RELATED"/>
    <property type="match status" value="1"/>
</dbReference>
<name>A0ABV9DGW0_9BACI</name>
<dbReference type="InterPro" id="IPR050261">
    <property type="entry name" value="FrsA_esterase"/>
</dbReference>
<dbReference type="Proteomes" id="UP001595989">
    <property type="component" value="Unassembled WGS sequence"/>
</dbReference>
<keyword evidence="3" id="KW-1185">Reference proteome</keyword>
<dbReference type="Gene3D" id="3.40.50.1820">
    <property type="entry name" value="alpha/beta hydrolase"/>
    <property type="match status" value="1"/>
</dbReference>
<protein>
    <submittedName>
        <fullName evidence="2">Alpha/beta hydrolase family protein</fullName>
        <ecNumber evidence="2">3.4.-.-</ecNumber>
    </submittedName>
</protein>
<evidence type="ECO:0000313" key="3">
    <source>
        <dbReference type="Proteomes" id="UP001595989"/>
    </source>
</evidence>
<evidence type="ECO:0000313" key="2">
    <source>
        <dbReference type="EMBL" id="MFC4557981.1"/>
    </source>
</evidence>
<dbReference type="InterPro" id="IPR008391">
    <property type="entry name" value="AXE1_dom"/>
</dbReference>
<dbReference type="EMBL" id="JBHSFU010000004">
    <property type="protein sequence ID" value="MFC4557981.1"/>
    <property type="molecule type" value="Genomic_DNA"/>
</dbReference>
<dbReference type="GO" id="GO:0016787">
    <property type="term" value="F:hydrolase activity"/>
    <property type="evidence" value="ECO:0007669"/>
    <property type="project" value="UniProtKB-KW"/>
</dbReference>
<sequence>MTYKLHTLNEQGIPSLIDGVNSQEDWEKKRADILKRWKGMIGELPDKVPLDLKINSESSKERFVRQHVTYSTVDGDSVTAYLLIPEGAEGKKLPALIALHGTDEKGKDSISTNKAKHNRNFAAELVQRGYVVLVPDALTSGERIKAGEKTFHNAYLYRDFPQWSSITMKNLTDHRQGLDLLAQHDCVDESRIGAIGHSFGGYNAFYLAGVDDRVKAVVSSCGFSMFTGDYRPHRWADRDWYTHFPKLTPMISEGDIPFEFHEILALVAPKPLFNWSGQSDSIFPHWKAIGSGLHSVYQLYEKLGVPERITSLLGAEGHDFPPHIRECSYQFMDKWLERES</sequence>
<evidence type="ECO:0000259" key="1">
    <source>
        <dbReference type="Pfam" id="PF05448"/>
    </source>
</evidence>
<dbReference type="RefSeq" id="WP_390294236.1">
    <property type="nucleotide sequence ID" value="NZ_JBHSFU010000004.1"/>
</dbReference>
<accession>A0ABV9DGW0</accession>
<dbReference type="Pfam" id="PF05448">
    <property type="entry name" value="AXE1"/>
    <property type="match status" value="1"/>
</dbReference>
<dbReference type="EC" id="3.4.-.-" evidence="2"/>
<reference evidence="3" key="1">
    <citation type="journal article" date="2019" name="Int. J. Syst. Evol. Microbiol.">
        <title>The Global Catalogue of Microorganisms (GCM) 10K type strain sequencing project: providing services to taxonomists for standard genome sequencing and annotation.</title>
        <authorList>
            <consortium name="The Broad Institute Genomics Platform"/>
            <consortium name="The Broad Institute Genome Sequencing Center for Infectious Disease"/>
            <person name="Wu L."/>
            <person name="Ma J."/>
        </authorList>
    </citation>
    <scope>NUCLEOTIDE SEQUENCE [LARGE SCALE GENOMIC DNA]</scope>
    <source>
        <strain evidence="3">CGMCC 4.7426</strain>
    </source>
</reference>
<proteinExistence type="predicted"/>